<protein>
    <recommendedName>
        <fullName evidence="3">GxxExxY protein</fullName>
    </recommendedName>
</protein>
<dbReference type="EMBL" id="CP144143">
    <property type="protein sequence ID" value="WWC83981.1"/>
    <property type="molecule type" value="Genomic_DNA"/>
</dbReference>
<dbReference type="NCBIfam" id="TIGR04256">
    <property type="entry name" value="GxxExxY"/>
    <property type="match status" value="1"/>
</dbReference>
<accession>A0ABZ2EKS9</accession>
<gene>
    <name evidence="1" type="ORF">PIECOFPK_01713</name>
</gene>
<evidence type="ECO:0000313" key="2">
    <source>
        <dbReference type="Proteomes" id="UP001321305"/>
    </source>
</evidence>
<sequence>MELKYLTKEEQDKITHRIIGCAMEVHNTLGNGFQEVIYQRCLSIELNENGIEHQREVEMPIFYKGQDVGLRRADFLVMGEIMVELKAIIDLEDVHLAQAMNYLEAYNLPTGLLINFGAKSLQFKRIFNKSLQSKNLSNHGLDNLNK</sequence>
<dbReference type="RefSeq" id="WP_409965600.1">
    <property type="nucleotide sequence ID" value="NZ_CP144143.1"/>
</dbReference>
<proteinExistence type="predicted"/>
<evidence type="ECO:0008006" key="3">
    <source>
        <dbReference type="Google" id="ProtNLM"/>
    </source>
</evidence>
<keyword evidence="2" id="KW-1185">Reference proteome</keyword>
<dbReference type="Proteomes" id="UP001321305">
    <property type="component" value="Chromosome"/>
</dbReference>
<dbReference type="InterPro" id="IPR026350">
    <property type="entry name" value="GxxExxY"/>
</dbReference>
<organism evidence="1 2">
    <name type="scientific">Mycovorax composti</name>
    <dbReference type="NCBI Taxonomy" id="2962693"/>
    <lineage>
        <taxon>Bacteria</taxon>
        <taxon>Pseudomonadati</taxon>
        <taxon>Bacteroidota</taxon>
        <taxon>Chitinophagia</taxon>
        <taxon>Chitinophagales</taxon>
        <taxon>Chitinophagaceae</taxon>
        <taxon>Mycovorax</taxon>
    </lineage>
</organism>
<name>A0ABZ2EKS9_9BACT</name>
<dbReference type="Pfam" id="PF13366">
    <property type="entry name" value="PDDEXK_3"/>
    <property type="match status" value="1"/>
</dbReference>
<evidence type="ECO:0000313" key="1">
    <source>
        <dbReference type="EMBL" id="WWC83981.1"/>
    </source>
</evidence>
<reference evidence="2" key="1">
    <citation type="submission" date="2024-01" db="EMBL/GenBank/DDBJ databases">
        <title>Mycovorax composti gen. nov. sp. nov., a member of the family Chitinophagaceae isolated from button mushroom compost.</title>
        <authorList>
            <person name="Thai M."/>
            <person name="Bell T.L."/>
            <person name="Kertesz M.A."/>
        </authorList>
    </citation>
    <scope>NUCLEOTIDE SEQUENCE [LARGE SCALE GENOMIC DNA]</scope>
    <source>
        <strain evidence="2">C216</strain>
    </source>
</reference>